<reference evidence="1" key="2">
    <citation type="journal article" date="2024" name="Plant">
        <title>Genomic evolution and insights into agronomic trait innovations of Sesamum species.</title>
        <authorList>
            <person name="Miao H."/>
            <person name="Wang L."/>
            <person name="Qu L."/>
            <person name="Liu H."/>
            <person name="Sun Y."/>
            <person name="Le M."/>
            <person name="Wang Q."/>
            <person name="Wei S."/>
            <person name="Zheng Y."/>
            <person name="Lin W."/>
            <person name="Duan Y."/>
            <person name="Cao H."/>
            <person name="Xiong S."/>
            <person name="Wang X."/>
            <person name="Wei L."/>
            <person name="Li C."/>
            <person name="Ma Q."/>
            <person name="Ju M."/>
            <person name="Zhao R."/>
            <person name="Li G."/>
            <person name="Mu C."/>
            <person name="Tian Q."/>
            <person name="Mei H."/>
            <person name="Zhang T."/>
            <person name="Gao T."/>
            <person name="Zhang H."/>
        </authorList>
    </citation>
    <scope>NUCLEOTIDE SEQUENCE</scope>
    <source>
        <strain evidence="1">G01</strain>
    </source>
</reference>
<sequence length="121" mass="14061">MVKEAKKEVVTRYQQTEKELKKLLVVRRRSGGQLRRPGLNFLIMRRANVSWRLIRTTKSWITARCGEDSFALLGVWFYGLQRALHSSGVPLRWRGAFMDSKGVFTECGSWAGHLWWAMFLG</sequence>
<comment type="caution">
    <text evidence="1">The sequence shown here is derived from an EMBL/GenBank/DDBJ whole genome shotgun (WGS) entry which is preliminary data.</text>
</comment>
<accession>A0AAW2L3K4</accession>
<protein>
    <submittedName>
        <fullName evidence="1">Uncharacterized protein</fullName>
    </submittedName>
</protein>
<dbReference type="AlphaFoldDB" id="A0AAW2L3K4"/>
<evidence type="ECO:0000313" key="1">
    <source>
        <dbReference type="EMBL" id="KAL0313859.1"/>
    </source>
</evidence>
<gene>
    <name evidence="1" type="ORF">Sangu_2230300</name>
</gene>
<organism evidence="1">
    <name type="scientific">Sesamum angustifolium</name>
    <dbReference type="NCBI Taxonomy" id="2727405"/>
    <lineage>
        <taxon>Eukaryota</taxon>
        <taxon>Viridiplantae</taxon>
        <taxon>Streptophyta</taxon>
        <taxon>Embryophyta</taxon>
        <taxon>Tracheophyta</taxon>
        <taxon>Spermatophyta</taxon>
        <taxon>Magnoliopsida</taxon>
        <taxon>eudicotyledons</taxon>
        <taxon>Gunneridae</taxon>
        <taxon>Pentapetalae</taxon>
        <taxon>asterids</taxon>
        <taxon>lamiids</taxon>
        <taxon>Lamiales</taxon>
        <taxon>Pedaliaceae</taxon>
        <taxon>Sesamum</taxon>
    </lineage>
</organism>
<proteinExistence type="predicted"/>
<name>A0AAW2L3K4_9LAMI</name>
<dbReference type="EMBL" id="JACGWK010000015">
    <property type="protein sequence ID" value="KAL0313859.1"/>
    <property type="molecule type" value="Genomic_DNA"/>
</dbReference>
<reference evidence="1" key="1">
    <citation type="submission" date="2020-06" db="EMBL/GenBank/DDBJ databases">
        <authorList>
            <person name="Li T."/>
            <person name="Hu X."/>
            <person name="Zhang T."/>
            <person name="Song X."/>
            <person name="Zhang H."/>
            <person name="Dai N."/>
            <person name="Sheng W."/>
            <person name="Hou X."/>
            <person name="Wei L."/>
        </authorList>
    </citation>
    <scope>NUCLEOTIDE SEQUENCE</scope>
    <source>
        <strain evidence="1">G01</strain>
        <tissue evidence="1">Leaf</tissue>
    </source>
</reference>